<keyword evidence="4" id="KW-0804">Transcription</keyword>
<keyword evidence="2" id="KW-0805">Transcription regulation</keyword>
<name>A0ABU9LKK1_9BACL</name>
<dbReference type="InterPro" id="IPR000847">
    <property type="entry name" value="LysR_HTH_N"/>
</dbReference>
<reference evidence="6 7" key="1">
    <citation type="submission" date="2024-04" db="EMBL/GenBank/DDBJ databases">
        <authorList>
            <person name="Wu Y.S."/>
            <person name="Zhang L."/>
        </authorList>
    </citation>
    <scope>NUCLEOTIDE SEQUENCE [LARGE SCALE GENOMIC DNA]</scope>
    <source>
        <strain evidence="6 7">KG-01</strain>
    </source>
</reference>
<dbReference type="PANTHER" id="PTHR30126">
    <property type="entry name" value="HTH-TYPE TRANSCRIPTIONAL REGULATOR"/>
    <property type="match status" value="1"/>
</dbReference>
<dbReference type="Gene3D" id="1.10.10.10">
    <property type="entry name" value="Winged helix-like DNA-binding domain superfamily/Winged helix DNA-binding domain"/>
    <property type="match status" value="1"/>
</dbReference>
<accession>A0ABU9LKK1</accession>
<comment type="caution">
    <text evidence="6">The sequence shown here is derived from an EMBL/GenBank/DDBJ whole genome shotgun (WGS) entry which is preliminary data.</text>
</comment>
<evidence type="ECO:0000313" key="7">
    <source>
        <dbReference type="Proteomes" id="UP001398420"/>
    </source>
</evidence>
<dbReference type="SUPFAM" id="SSF53850">
    <property type="entry name" value="Periplasmic binding protein-like II"/>
    <property type="match status" value="1"/>
</dbReference>
<gene>
    <name evidence="6" type="ORF">AAF454_08980</name>
</gene>
<dbReference type="InterPro" id="IPR005119">
    <property type="entry name" value="LysR_subst-bd"/>
</dbReference>
<evidence type="ECO:0000313" key="6">
    <source>
        <dbReference type="EMBL" id="MEL5988535.1"/>
    </source>
</evidence>
<keyword evidence="3" id="KW-0238">DNA-binding</keyword>
<keyword evidence="7" id="KW-1185">Reference proteome</keyword>
<dbReference type="SUPFAM" id="SSF46785">
    <property type="entry name" value="Winged helix' DNA-binding domain"/>
    <property type="match status" value="1"/>
</dbReference>
<dbReference type="Pfam" id="PF00126">
    <property type="entry name" value="HTH_1"/>
    <property type="match status" value="1"/>
</dbReference>
<comment type="similarity">
    <text evidence="1">Belongs to the LysR transcriptional regulatory family.</text>
</comment>
<dbReference type="Gene3D" id="3.40.190.290">
    <property type="match status" value="1"/>
</dbReference>
<dbReference type="Pfam" id="PF03466">
    <property type="entry name" value="LysR_substrate"/>
    <property type="match status" value="1"/>
</dbReference>
<sequence>MFQRFTIFMQAYKLRNFSEVANTLFISQPTVSVQLKKLEEELHVTLFIRQGPKEVIPTEEADYLYRQLLNLRDEWDHVLEQLQHIKEKKEVCVIACSNTCATNYMPRIYRDLQDAFPNIIFELKQMNSDDVMKQMEQHEAHIGLIEKPLMHETFRRFPIFEDELVLAGKKDATQWLMRESESGIYYYNQRFLEEQNVHLPILKVNSNALIVELLKQGEGLTILSKDSLVPGIPYDKHYTYHRLFYCVTRTHPATSQINDLNAYIEQKYALKK</sequence>
<evidence type="ECO:0000256" key="1">
    <source>
        <dbReference type="ARBA" id="ARBA00009437"/>
    </source>
</evidence>
<dbReference type="Proteomes" id="UP001398420">
    <property type="component" value="Unassembled WGS sequence"/>
</dbReference>
<dbReference type="PRINTS" id="PR00039">
    <property type="entry name" value="HTHLYSR"/>
</dbReference>
<evidence type="ECO:0000259" key="5">
    <source>
        <dbReference type="PROSITE" id="PS50931"/>
    </source>
</evidence>
<dbReference type="PROSITE" id="PS50931">
    <property type="entry name" value="HTH_LYSR"/>
    <property type="match status" value="1"/>
</dbReference>
<dbReference type="EMBL" id="JBCEWA010000006">
    <property type="protein sequence ID" value="MEL5988535.1"/>
    <property type="molecule type" value="Genomic_DNA"/>
</dbReference>
<evidence type="ECO:0000256" key="2">
    <source>
        <dbReference type="ARBA" id="ARBA00023015"/>
    </source>
</evidence>
<feature type="domain" description="HTH lysR-type" evidence="5">
    <location>
        <begin position="1"/>
        <end position="58"/>
    </location>
</feature>
<evidence type="ECO:0000256" key="4">
    <source>
        <dbReference type="ARBA" id="ARBA00023163"/>
    </source>
</evidence>
<dbReference type="RefSeq" id="WP_342302953.1">
    <property type="nucleotide sequence ID" value="NZ_JBCEWA010000006.1"/>
</dbReference>
<proteinExistence type="inferred from homology"/>
<evidence type="ECO:0000256" key="3">
    <source>
        <dbReference type="ARBA" id="ARBA00023125"/>
    </source>
</evidence>
<dbReference type="InterPro" id="IPR036388">
    <property type="entry name" value="WH-like_DNA-bd_sf"/>
</dbReference>
<dbReference type="InterPro" id="IPR036390">
    <property type="entry name" value="WH_DNA-bd_sf"/>
</dbReference>
<organism evidence="6 7">
    <name type="scientific">Kurthia gibsonii</name>
    <dbReference type="NCBI Taxonomy" id="33946"/>
    <lineage>
        <taxon>Bacteria</taxon>
        <taxon>Bacillati</taxon>
        <taxon>Bacillota</taxon>
        <taxon>Bacilli</taxon>
        <taxon>Bacillales</taxon>
        <taxon>Caryophanaceae</taxon>
        <taxon>Kurthia</taxon>
    </lineage>
</organism>
<dbReference type="PANTHER" id="PTHR30126:SF40">
    <property type="entry name" value="HTH-TYPE TRANSCRIPTIONAL REGULATOR GLTR"/>
    <property type="match status" value="1"/>
</dbReference>
<protein>
    <submittedName>
        <fullName evidence="6">LysR family transcriptional regulator</fullName>
    </submittedName>
</protein>